<evidence type="ECO:0000256" key="2">
    <source>
        <dbReference type="SAM" id="MobiDB-lite"/>
    </source>
</evidence>
<comment type="caution">
    <text evidence="3">The sequence shown here is derived from an EMBL/GenBank/DDBJ whole genome shotgun (WGS) entry which is preliminary data.</text>
</comment>
<name>A0AAV1XBA5_LUPLU</name>
<keyword evidence="1" id="KW-0175">Coiled coil</keyword>
<feature type="region of interest" description="Disordered" evidence="2">
    <location>
        <begin position="87"/>
        <end position="111"/>
    </location>
</feature>
<feature type="coiled-coil region" evidence="1">
    <location>
        <begin position="345"/>
        <end position="400"/>
    </location>
</feature>
<feature type="region of interest" description="Disordered" evidence="2">
    <location>
        <begin position="29"/>
        <end position="56"/>
    </location>
</feature>
<reference evidence="3 4" key="1">
    <citation type="submission" date="2024-03" db="EMBL/GenBank/DDBJ databases">
        <authorList>
            <person name="Martinez-Hernandez J."/>
        </authorList>
    </citation>
    <scope>NUCLEOTIDE SEQUENCE [LARGE SCALE GENOMIC DNA]</scope>
</reference>
<protein>
    <recommendedName>
        <fullName evidence="5">Phospholipase-like protein</fullName>
    </recommendedName>
</protein>
<feature type="compositionally biased region" description="Polar residues" evidence="2">
    <location>
        <begin position="29"/>
        <end position="45"/>
    </location>
</feature>
<dbReference type="Pfam" id="PF05278">
    <property type="entry name" value="PEARLI-4"/>
    <property type="match status" value="1"/>
</dbReference>
<evidence type="ECO:0000313" key="3">
    <source>
        <dbReference type="EMBL" id="CAL0318933.1"/>
    </source>
</evidence>
<dbReference type="Proteomes" id="UP001497480">
    <property type="component" value="Unassembled WGS sequence"/>
</dbReference>
<sequence>MGLNGRVNLKCANVSNPYHQCTQACIQNSNQTKPHTSNKTSSYGRSVTDGELGKKRSEVRRTYSDCTKASNPYHHCDANCNKRLSNSDIAPSTFDRKKKLGSKPEPPVLDSVPASKVGAIYLPAASSPISHYPENKRVDQSVEQIPSMHISEEIHVQDIMPVYEKQQLKDGTQQLGNPIETNEEDKIGSYKVVPITNVDDTTGGQGIITSLSGSINFSFSGIPRDNEDSGDEGETKSVVSETRIPVGSYHVKESFGPILQSILDKYGDIGATCHLESHVIRSYYIECVCFVVQELQSSSIIELRNSKVKELLDILKDVEYAQLRVAWLRSILDEIAENIELIDQNQDVKVTKTNSDNEMESLREELESEVEALAEKENEVADIKRRIPEIRDRLNELELKSCELDKSMLSMKSKIDNLHSKSFIDELLF</sequence>
<dbReference type="PANTHER" id="PTHR35358:SF7">
    <property type="entry name" value="EXPRESSED PROTEIN"/>
    <property type="match status" value="1"/>
</dbReference>
<evidence type="ECO:0008006" key="5">
    <source>
        <dbReference type="Google" id="ProtNLM"/>
    </source>
</evidence>
<keyword evidence="4" id="KW-1185">Reference proteome</keyword>
<dbReference type="EMBL" id="CAXHTB010000014">
    <property type="protein sequence ID" value="CAL0318933.1"/>
    <property type="molecule type" value="Genomic_DNA"/>
</dbReference>
<organism evidence="3 4">
    <name type="scientific">Lupinus luteus</name>
    <name type="common">European yellow lupine</name>
    <dbReference type="NCBI Taxonomy" id="3873"/>
    <lineage>
        <taxon>Eukaryota</taxon>
        <taxon>Viridiplantae</taxon>
        <taxon>Streptophyta</taxon>
        <taxon>Embryophyta</taxon>
        <taxon>Tracheophyta</taxon>
        <taxon>Spermatophyta</taxon>
        <taxon>Magnoliopsida</taxon>
        <taxon>eudicotyledons</taxon>
        <taxon>Gunneridae</taxon>
        <taxon>Pentapetalae</taxon>
        <taxon>rosids</taxon>
        <taxon>fabids</taxon>
        <taxon>Fabales</taxon>
        <taxon>Fabaceae</taxon>
        <taxon>Papilionoideae</taxon>
        <taxon>50 kb inversion clade</taxon>
        <taxon>genistoids sensu lato</taxon>
        <taxon>core genistoids</taxon>
        <taxon>Genisteae</taxon>
        <taxon>Lupinus</taxon>
    </lineage>
</organism>
<gene>
    <name evidence="3" type="ORF">LLUT_LOCUS19993</name>
</gene>
<dbReference type="AlphaFoldDB" id="A0AAV1XBA5"/>
<accession>A0AAV1XBA5</accession>
<proteinExistence type="predicted"/>
<evidence type="ECO:0000256" key="1">
    <source>
        <dbReference type="SAM" id="Coils"/>
    </source>
</evidence>
<dbReference type="PANTHER" id="PTHR35358">
    <property type="entry name" value="OS06G0711100 PROTEIN"/>
    <property type="match status" value="1"/>
</dbReference>
<evidence type="ECO:0000313" key="4">
    <source>
        <dbReference type="Proteomes" id="UP001497480"/>
    </source>
</evidence>
<dbReference type="InterPro" id="IPR007942">
    <property type="entry name" value="PLipase-like"/>
</dbReference>